<dbReference type="Proteomes" id="UP000299102">
    <property type="component" value="Unassembled WGS sequence"/>
</dbReference>
<dbReference type="AlphaFoldDB" id="A0A4C1X7Q3"/>
<feature type="region of interest" description="Disordered" evidence="1">
    <location>
        <begin position="282"/>
        <end position="301"/>
    </location>
</feature>
<keyword evidence="3" id="KW-1185">Reference proteome</keyword>
<evidence type="ECO:0000256" key="1">
    <source>
        <dbReference type="SAM" id="MobiDB-lite"/>
    </source>
</evidence>
<comment type="caution">
    <text evidence="2">The sequence shown here is derived from an EMBL/GenBank/DDBJ whole genome shotgun (WGS) entry which is preliminary data.</text>
</comment>
<evidence type="ECO:0000313" key="2">
    <source>
        <dbReference type="EMBL" id="GBP59818.1"/>
    </source>
</evidence>
<protein>
    <submittedName>
        <fullName evidence="2">Uncharacterized protein</fullName>
    </submittedName>
</protein>
<accession>A0A4C1X7Q3</accession>
<sequence length="350" mass="38273">MVLIGNGNKIAIGIENAVGTEIESRVGRGIRYLRDKSKTGLGSELHKNLDCQQGDSALTIVVVIAHGEAPPPGTAPAQRRDGAAETAPRLRSCSECTACADFQEGSFEEITDVPLSTSVSLLRIRVFIVYESRGEVIARRHSVCKVYKVRYVPNLVANAAARRRPPSKHRGTSLFLSTLRGNYVYNNETPTRPTCTHTRTTQVFSRRDSVIVRLNRGNETDNATERARAQAGLNTRHGQSLLSAAARAICGLHALGKWCDLENIDYTDADCVTIERASLTIGREESTGEEMSRLEDERTTHEHYEWAPCSSTGVCSSSEESKRDSTRELCLASACGDTSDINNLSDETAN</sequence>
<proteinExistence type="predicted"/>
<dbReference type="EMBL" id="BGZK01000771">
    <property type="protein sequence ID" value="GBP59818.1"/>
    <property type="molecule type" value="Genomic_DNA"/>
</dbReference>
<evidence type="ECO:0000313" key="3">
    <source>
        <dbReference type="Proteomes" id="UP000299102"/>
    </source>
</evidence>
<reference evidence="2 3" key="1">
    <citation type="journal article" date="2019" name="Commun. Biol.">
        <title>The bagworm genome reveals a unique fibroin gene that provides high tensile strength.</title>
        <authorList>
            <person name="Kono N."/>
            <person name="Nakamura H."/>
            <person name="Ohtoshi R."/>
            <person name="Tomita M."/>
            <person name="Numata K."/>
            <person name="Arakawa K."/>
        </authorList>
    </citation>
    <scope>NUCLEOTIDE SEQUENCE [LARGE SCALE GENOMIC DNA]</scope>
</reference>
<name>A0A4C1X7Q3_EUMVA</name>
<organism evidence="2 3">
    <name type="scientific">Eumeta variegata</name>
    <name type="common">Bagworm moth</name>
    <name type="synonym">Eumeta japonica</name>
    <dbReference type="NCBI Taxonomy" id="151549"/>
    <lineage>
        <taxon>Eukaryota</taxon>
        <taxon>Metazoa</taxon>
        <taxon>Ecdysozoa</taxon>
        <taxon>Arthropoda</taxon>
        <taxon>Hexapoda</taxon>
        <taxon>Insecta</taxon>
        <taxon>Pterygota</taxon>
        <taxon>Neoptera</taxon>
        <taxon>Endopterygota</taxon>
        <taxon>Lepidoptera</taxon>
        <taxon>Glossata</taxon>
        <taxon>Ditrysia</taxon>
        <taxon>Tineoidea</taxon>
        <taxon>Psychidae</taxon>
        <taxon>Oiketicinae</taxon>
        <taxon>Eumeta</taxon>
    </lineage>
</organism>
<gene>
    <name evidence="2" type="ORF">EVAR_30087_1</name>
</gene>